<gene>
    <name evidence="2" type="ORF">FWK35_00014318</name>
</gene>
<dbReference type="OrthoDB" id="6619240at2759"/>
<evidence type="ECO:0000256" key="1">
    <source>
        <dbReference type="SAM" id="MobiDB-lite"/>
    </source>
</evidence>
<evidence type="ECO:0008006" key="4">
    <source>
        <dbReference type="Google" id="ProtNLM"/>
    </source>
</evidence>
<organism evidence="2 3">
    <name type="scientific">Aphis craccivora</name>
    <name type="common">Cowpea aphid</name>
    <dbReference type="NCBI Taxonomy" id="307492"/>
    <lineage>
        <taxon>Eukaryota</taxon>
        <taxon>Metazoa</taxon>
        <taxon>Ecdysozoa</taxon>
        <taxon>Arthropoda</taxon>
        <taxon>Hexapoda</taxon>
        <taxon>Insecta</taxon>
        <taxon>Pterygota</taxon>
        <taxon>Neoptera</taxon>
        <taxon>Paraneoptera</taxon>
        <taxon>Hemiptera</taxon>
        <taxon>Sternorrhyncha</taxon>
        <taxon>Aphidomorpha</taxon>
        <taxon>Aphidoidea</taxon>
        <taxon>Aphididae</taxon>
        <taxon>Aphidini</taxon>
        <taxon>Aphis</taxon>
        <taxon>Aphis</taxon>
    </lineage>
</organism>
<accession>A0A6G0YEK5</accession>
<comment type="caution">
    <text evidence="2">The sequence shown here is derived from an EMBL/GenBank/DDBJ whole genome shotgun (WGS) entry which is preliminary data.</text>
</comment>
<feature type="region of interest" description="Disordered" evidence="1">
    <location>
        <begin position="47"/>
        <end position="68"/>
    </location>
</feature>
<proteinExistence type="predicted"/>
<sequence>MTKTQLKVCSKHFNKDDFILPDYKLKNTSLKKTAVPSQNFQTASIKLQSPKKRKSPKKIERSLVLTKY</sequence>
<evidence type="ECO:0000313" key="3">
    <source>
        <dbReference type="Proteomes" id="UP000478052"/>
    </source>
</evidence>
<dbReference type="EMBL" id="VUJU01004424">
    <property type="protein sequence ID" value="KAF0754378.1"/>
    <property type="molecule type" value="Genomic_DNA"/>
</dbReference>
<name>A0A6G0YEK5_APHCR</name>
<protein>
    <recommendedName>
        <fullName evidence="4">THAP-type domain-containing protein</fullName>
    </recommendedName>
</protein>
<dbReference type="Proteomes" id="UP000478052">
    <property type="component" value="Unassembled WGS sequence"/>
</dbReference>
<reference evidence="2 3" key="1">
    <citation type="submission" date="2019-08" db="EMBL/GenBank/DDBJ databases">
        <title>Whole genome of Aphis craccivora.</title>
        <authorList>
            <person name="Voronova N.V."/>
            <person name="Shulinski R.S."/>
            <person name="Bandarenka Y.V."/>
            <person name="Zhorov D.G."/>
            <person name="Warner D."/>
        </authorList>
    </citation>
    <scope>NUCLEOTIDE SEQUENCE [LARGE SCALE GENOMIC DNA]</scope>
    <source>
        <strain evidence="2">180601</strain>
        <tissue evidence="2">Whole Body</tissue>
    </source>
</reference>
<evidence type="ECO:0000313" key="2">
    <source>
        <dbReference type="EMBL" id="KAF0754378.1"/>
    </source>
</evidence>
<dbReference type="AlphaFoldDB" id="A0A6G0YEK5"/>
<keyword evidence="3" id="KW-1185">Reference proteome</keyword>